<name>A0A4R6BJD5_9STAP</name>
<keyword evidence="6" id="KW-1185">Reference proteome</keyword>
<dbReference type="PROSITE" id="PS50893">
    <property type="entry name" value="ABC_TRANSPORTER_2"/>
    <property type="match status" value="1"/>
</dbReference>
<dbReference type="GO" id="GO:0005524">
    <property type="term" value="F:ATP binding"/>
    <property type="evidence" value="ECO:0007669"/>
    <property type="project" value="UniProtKB-KW"/>
</dbReference>
<accession>A0A4R6BJD5</accession>
<dbReference type="PROSITE" id="PS00211">
    <property type="entry name" value="ABC_TRANSPORTER_1"/>
    <property type="match status" value="1"/>
</dbReference>
<dbReference type="AlphaFoldDB" id="A0A4R6BJD5"/>
<evidence type="ECO:0000313" key="5">
    <source>
        <dbReference type="EMBL" id="TDM01730.1"/>
    </source>
</evidence>
<dbReference type="InterPro" id="IPR027417">
    <property type="entry name" value="P-loop_NTPase"/>
</dbReference>
<evidence type="ECO:0000259" key="4">
    <source>
        <dbReference type="PROSITE" id="PS50893"/>
    </source>
</evidence>
<dbReference type="Proteomes" id="UP000295328">
    <property type="component" value="Unassembled WGS sequence"/>
</dbReference>
<dbReference type="Pfam" id="PF00005">
    <property type="entry name" value="ABC_tran"/>
    <property type="match status" value="1"/>
</dbReference>
<comment type="caution">
    <text evidence="5">The sequence shown here is derived from an EMBL/GenBank/DDBJ whole genome shotgun (WGS) entry which is preliminary data.</text>
</comment>
<organism evidence="5 6">
    <name type="scientific">Macrococcus hajekii</name>
    <dbReference type="NCBI Taxonomy" id="198482"/>
    <lineage>
        <taxon>Bacteria</taxon>
        <taxon>Bacillati</taxon>
        <taxon>Bacillota</taxon>
        <taxon>Bacilli</taxon>
        <taxon>Bacillales</taxon>
        <taxon>Staphylococcaceae</taxon>
        <taxon>Macrococcus</taxon>
    </lineage>
</organism>
<keyword evidence="1" id="KW-0813">Transport</keyword>
<dbReference type="InterPro" id="IPR003593">
    <property type="entry name" value="AAA+_ATPase"/>
</dbReference>
<keyword evidence="2" id="KW-0547">Nucleotide-binding</keyword>
<dbReference type="InterPro" id="IPR003439">
    <property type="entry name" value="ABC_transporter-like_ATP-bd"/>
</dbReference>
<dbReference type="PANTHER" id="PTHR42939:SF3">
    <property type="entry name" value="ABC TRANSPORTER ATP-BINDING COMPONENT"/>
    <property type="match status" value="1"/>
</dbReference>
<dbReference type="SMART" id="SM00382">
    <property type="entry name" value="AAA"/>
    <property type="match status" value="1"/>
</dbReference>
<feature type="domain" description="ABC transporter" evidence="4">
    <location>
        <begin position="6"/>
        <end position="234"/>
    </location>
</feature>
<dbReference type="InterPro" id="IPR051782">
    <property type="entry name" value="ABC_Transporter_VariousFunc"/>
</dbReference>
<dbReference type="Gene3D" id="3.40.50.300">
    <property type="entry name" value="P-loop containing nucleotide triphosphate hydrolases"/>
    <property type="match status" value="1"/>
</dbReference>
<dbReference type="PANTHER" id="PTHR42939">
    <property type="entry name" value="ABC TRANSPORTER ATP-BINDING PROTEIN ALBC-RELATED"/>
    <property type="match status" value="1"/>
</dbReference>
<dbReference type="OrthoDB" id="9804819at2"/>
<proteinExistence type="predicted"/>
<evidence type="ECO:0000313" key="6">
    <source>
        <dbReference type="Proteomes" id="UP000295328"/>
    </source>
</evidence>
<dbReference type="GO" id="GO:0016887">
    <property type="term" value="F:ATP hydrolysis activity"/>
    <property type="evidence" value="ECO:0007669"/>
    <property type="project" value="InterPro"/>
</dbReference>
<dbReference type="SUPFAM" id="SSF52540">
    <property type="entry name" value="P-loop containing nucleoside triphosphate hydrolases"/>
    <property type="match status" value="1"/>
</dbReference>
<sequence>MGGMMMNAIEIRNLYMEQGTFELKIDELDIPQGYITGLIGENGAGKTSLIYQLLNLKVPKLGDIKVLGKSYNNARAEILSDVGIVFSENHFPEWQSPKKLEKLFQMYYPRWEHETFIKYLTLFEIPYHQKIKSFSQGMKVKLSLATALGHQAKLLILDEPTSNLDPTFRLELLQIFQELMLDEQHTILFSTHITSDLESVADFVAFIELGELRLMEEKDKLLSSYQLIRGSDQLLDDELDELIIGLEGREGSFVGITTEGRVFKELFGEKVSCRSITLDELMYFMKKERLQKTVIR</sequence>
<reference evidence="5 6" key="1">
    <citation type="submission" date="2019-01" db="EMBL/GenBank/DDBJ databases">
        <title>Draft genome sequences of the type strains of six Macrococcus species.</title>
        <authorList>
            <person name="Mazhar S."/>
            <person name="Altermann E."/>
            <person name="Hill C."/>
            <person name="Mcauliffe O."/>
        </authorList>
    </citation>
    <scope>NUCLEOTIDE SEQUENCE [LARGE SCALE GENOMIC DNA]</scope>
    <source>
        <strain evidence="5 6">CCM4809</strain>
    </source>
</reference>
<dbReference type="EMBL" id="SCWE01000002">
    <property type="protein sequence ID" value="TDM01730.1"/>
    <property type="molecule type" value="Genomic_DNA"/>
</dbReference>
<dbReference type="CDD" id="cd03230">
    <property type="entry name" value="ABC_DR_subfamily_A"/>
    <property type="match status" value="1"/>
</dbReference>
<gene>
    <name evidence="5" type="ORF">ERX37_05825</name>
</gene>
<dbReference type="InterPro" id="IPR017871">
    <property type="entry name" value="ABC_transporter-like_CS"/>
</dbReference>
<evidence type="ECO:0000256" key="3">
    <source>
        <dbReference type="ARBA" id="ARBA00022840"/>
    </source>
</evidence>
<evidence type="ECO:0000256" key="2">
    <source>
        <dbReference type="ARBA" id="ARBA00022741"/>
    </source>
</evidence>
<protein>
    <submittedName>
        <fullName evidence="5">ABC transporter ATP-binding protein</fullName>
    </submittedName>
</protein>
<keyword evidence="3 5" id="KW-0067">ATP-binding</keyword>
<evidence type="ECO:0000256" key="1">
    <source>
        <dbReference type="ARBA" id="ARBA00022448"/>
    </source>
</evidence>